<keyword evidence="8 9" id="KW-0472">Membrane</keyword>
<dbReference type="PROSITE" id="PS51106">
    <property type="entry name" value="PTS_EIIC_TYPE_4"/>
    <property type="match status" value="1"/>
</dbReference>
<evidence type="ECO:0000256" key="1">
    <source>
        <dbReference type="ARBA" id="ARBA00004651"/>
    </source>
</evidence>
<protein>
    <submittedName>
        <fullName evidence="10">PTS system, mannose-specific IIC component</fullName>
    </submittedName>
</protein>
<dbReference type="InterPro" id="IPR050303">
    <property type="entry name" value="GatZ_KbaZ_carbometab"/>
</dbReference>
<feature type="transmembrane region" description="Helical" evidence="9">
    <location>
        <begin position="6"/>
        <end position="28"/>
    </location>
</feature>
<evidence type="ECO:0000313" key="10">
    <source>
        <dbReference type="EMBL" id="MEO1771656.1"/>
    </source>
</evidence>
<evidence type="ECO:0000256" key="8">
    <source>
        <dbReference type="ARBA" id="ARBA00023136"/>
    </source>
</evidence>
<name>A0ABV0ESZ4_9ENTE</name>
<evidence type="ECO:0000313" key="11">
    <source>
        <dbReference type="Proteomes" id="UP000664357"/>
    </source>
</evidence>
<dbReference type="PANTHER" id="PTHR32502:SF8">
    <property type="entry name" value="N-ACETYLGALACTOSAMINE PERMEASE IIC COMPONENT 1"/>
    <property type="match status" value="1"/>
</dbReference>
<feature type="transmembrane region" description="Helical" evidence="9">
    <location>
        <begin position="149"/>
        <end position="170"/>
    </location>
</feature>
<keyword evidence="7 9" id="KW-1133">Transmembrane helix</keyword>
<dbReference type="PANTHER" id="PTHR32502">
    <property type="entry name" value="N-ACETYLGALACTOSAMINE PERMEASE II COMPONENT-RELATED"/>
    <property type="match status" value="1"/>
</dbReference>
<evidence type="ECO:0000256" key="6">
    <source>
        <dbReference type="ARBA" id="ARBA00022692"/>
    </source>
</evidence>
<sequence>MEGSLFLPALLTGIFCYLGAIESPWLFGMSGGFYVVGRPLVAGLLTGIAFGDVQAGVLCGLAVQAVFIANLSTGGATNSEITYAAYGGIGLALATTKDPAVAVTLSILIGQTFGLIFYNTRMALYSFWNTRAQKAAENIDDRGITLNHVVYPQITTFLLRAVPIFAAIFFGRGLVDWLLSNVPQVVTDTISVLGGVLPALGIAMLMGIVIKDKIHLVFFFAGFVLMAFAKLNMIALVFLAAMVAYIVYLSTGKSSGNGGSNSAPMVDAGPAADVAYEDDDLF</sequence>
<dbReference type="EMBL" id="JAFREL020000003">
    <property type="protein sequence ID" value="MEO1771656.1"/>
    <property type="molecule type" value="Genomic_DNA"/>
</dbReference>
<reference evidence="10 11" key="1">
    <citation type="submission" date="2024-02" db="EMBL/GenBank/DDBJ databases">
        <title>The Genome Sequence of Enterococcus sp. DIV0159.</title>
        <authorList>
            <person name="Earl A."/>
            <person name="Manson A."/>
            <person name="Gilmore M."/>
            <person name="Sanders J."/>
            <person name="Shea T."/>
            <person name="Howe W."/>
            <person name="Livny J."/>
            <person name="Cuomo C."/>
            <person name="Neafsey D."/>
            <person name="Birren B."/>
        </authorList>
    </citation>
    <scope>NUCLEOTIDE SEQUENCE [LARGE SCALE GENOMIC DNA]</scope>
    <source>
        <strain evidence="10 11">665A</strain>
    </source>
</reference>
<feature type="transmembrane region" description="Helical" evidence="9">
    <location>
        <begin position="190"/>
        <end position="210"/>
    </location>
</feature>
<evidence type="ECO:0000256" key="5">
    <source>
        <dbReference type="ARBA" id="ARBA00022683"/>
    </source>
</evidence>
<evidence type="ECO:0000256" key="3">
    <source>
        <dbReference type="ARBA" id="ARBA00022475"/>
    </source>
</evidence>
<feature type="transmembrane region" description="Helical" evidence="9">
    <location>
        <begin position="40"/>
        <end position="69"/>
    </location>
</feature>
<dbReference type="Pfam" id="PF03609">
    <property type="entry name" value="EII-Sor"/>
    <property type="match status" value="1"/>
</dbReference>
<evidence type="ECO:0000256" key="7">
    <source>
        <dbReference type="ARBA" id="ARBA00022989"/>
    </source>
</evidence>
<feature type="transmembrane region" description="Helical" evidence="9">
    <location>
        <begin position="100"/>
        <end position="118"/>
    </location>
</feature>
<keyword evidence="3" id="KW-1003">Cell membrane</keyword>
<accession>A0ABV0ESZ4</accession>
<comment type="subcellular location">
    <subcellularLocation>
        <location evidence="1">Cell membrane</location>
        <topology evidence="1">Multi-pass membrane protein</topology>
    </subcellularLocation>
</comment>
<evidence type="ECO:0000256" key="9">
    <source>
        <dbReference type="SAM" id="Phobius"/>
    </source>
</evidence>
<keyword evidence="6 9" id="KW-0812">Transmembrane</keyword>
<dbReference type="RefSeq" id="WP_207704711.1">
    <property type="nucleotide sequence ID" value="NZ_JAFREL020000003.1"/>
</dbReference>
<comment type="caution">
    <text evidence="10">The sequence shown here is derived from an EMBL/GenBank/DDBJ whole genome shotgun (WGS) entry which is preliminary data.</text>
</comment>
<keyword evidence="2" id="KW-0813">Transport</keyword>
<evidence type="ECO:0000256" key="4">
    <source>
        <dbReference type="ARBA" id="ARBA00022597"/>
    </source>
</evidence>
<organism evidence="10 11">
    <name type="scientific">Candidatus Enterococcus ferrettii</name>
    <dbReference type="NCBI Taxonomy" id="2815324"/>
    <lineage>
        <taxon>Bacteria</taxon>
        <taxon>Bacillati</taxon>
        <taxon>Bacillota</taxon>
        <taxon>Bacilli</taxon>
        <taxon>Lactobacillales</taxon>
        <taxon>Enterococcaceae</taxon>
        <taxon>Enterococcus</taxon>
    </lineage>
</organism>
<keyword evidence="4" id="KW-0762">Sugar transport</keyword>
<keyword evidence="11" id="KW-1185">Reference proteome</keyword>
<evidence type="ECO:0000256" key="2">
    <source>
        <dbReference type="ARBA" id="ARBA00022448"/>
    </source>
</evidence>
<proteinExistence type="predicted"/>
<gene>
    <name evidence="10" type="ORF">JZO67_003637</name>
</gene>
<keyword evidence="5" id="KW-0598">Phosphotransferase system</keyword>
<dbReference type="Proteomes" id="UP000664357">
    <property type="component" value="Unassembled WGS sequence"/>
</dbReference>
<feature type="transmembrane region" description="Helical" evidence="9">
    <location>
        <begin position="217"/>
        <end position="248"/>
    </location>
</feature>
<dbReference type="InterPro" id="IPR004700">
    <property type="entry name" value="PTS_IIC_man"/>
</dbReference>